<organism evidence="12 13">
    <name type="scientific">Silvanigrella aquatica</name>
    <dbReference type="NCBI Taxonomy" id="1915309"/>
    <lineage>
        <taxon>Bacteria</taxon>
        <taxon>Pseudomonadati</taxon>
        <taxon>Bdellovibrionota</taxon>
        <taxon>Oligoflexia</taxon>
        <taxon>Silvanigrellales</taxon>
        <taxon>Silvanigrellaceae</taxon>
        <taxon>Silvanigrella</taxon>
    </lineage>
</organism>
<keyword evidence="7 8" id="KW-0143">Chaperone</keyword>
<dbReference type="Gene3D" id="3.30.420.40">
    <property type="match status" value="2"/>
</dbReference>
<evidence type="ECO:0000313" key="13">
    <source>
        <dbReference type="Proteomes" id="UP000184731"/>
    </source>
</evidence>
<dbReference type="GO" id="GO:0140662">
    <property type="term" value="F:ATP-dependent protein folding chaperone"/>
    <property type="evidence" value="ECO:0007669"/>
    <property type="project" value="InterPro"/>
</dbReference>
<dbReference type="RefSeq" id="WP_148698793.1">
    <property type="nucleotide sequence ID" value="NZ_CP017834.1"/>
</dbReference>
<dbReference type="PROSITE" id="PS00297">
    <property type="entry name" value="HSP70_1"/>
    <property type="match status" value="1"/>
</dbReference>
<dbReference type="SUPFAM" id="SSF53067">
    <property type="entry name" value="Actin-like ATPase domain"/>
    <property type="match status" value="2"/>
</dbReference>
<evidence type="ECO:0000256" key="1">
    <source>
        <dbReference type="ARBA" id="ARBA00007381"/>
    </source>
</evidence>
<evidence type="ECO:0000256" key="3">
    <source>
        <dbReference type="ARBA" id="ARBA00022553"/>
    </source>
</evidence>
<keyword evidence="6 8" id="KW-0346">Stress response</keyword>
<evidence type="ECO:0000256" key="7">
    <source>
        <dbReference type="ARBA" id="ARBA00023186"/>
    </source>
</evidence>
<dbReference type="Proteomes" id="UP000184731">
    <property type="component" value="Chromosome"/>
</dbReference>
<dbReference type="CDD" id="cd10234">
    <property type="entry name" value="ASKHA_NBD_HSP70_DnaK-like"/>
    <property type="match status" value="1"/>
</dbReference>
<proteinExistence type="evidence at transcript level"/>
<evidence type="ECO:0000256" key="6">
    <source>
        <dbReference type="ARBA" id="ARBA00023016"/>
    </source>
</evidence>
<feature type="modified residue" description="Phosphothreonine; by autocatalysis" evidence="8">
    <location>
        <position position="196"/>
    </location>
</feature>
<sequence length="635" mass="68803">MSKIIGIDLGTTNSVVAVMENGQAKVITNQEGERTTPSVIAYTRDGEFIVGRSARNQAVTNPRNTIYSAKRFIGSHFSERVEESTKMPYIVKKGSGDKVLFEIGSKDMAPQEISAKVLQKLKEAAESYLGQAVSKAVITVPAYFNDSQRQATKDAGKIAGLEVLRIINEPTAAALAYGLDKKTNQKIAVYDFGGGTFDVSVLEVGDNVVEVLSTNGDTHLGGDNVDERLIDFLVAEFKKQTSMDVSKDPMAMQRLKEAAEKAKIELSGQTKVDINLPYLTADQTGPKHLAVSLMRSQFEQMIMDIIDRTIEPCRAALSDANLSIDQIDEVVMVGGSTRIPLVGDKVKAFFKKEPNRTVNPDEVVAIGAAVQAGVLGGEVKDVLLLDVTPLSLGIETLGGVFTKLIERNSTIPKRASQVFSTAADNQTSVEIGVFQGEREMARDNRSLGRFNLTDIPSAPRGVPQIEVTFDIDANGILNVSAKDLGTSKEQKITVSNTGGLSETEIKRMMEDAERHAAEDKTRRETIDVRNKLDSIVFQTEKNLRENGEKIPADMKSSLETELASARSVLETKSEDKAALEAAIASLEAKAHKLAEEMYKNAGAQGAPNPEGDQSNKQNGSKNKDGVVDAEFESNN</sequence>
<dbReference type="Gene3D" id="2.60.34.10">
    <property type="entry name" value="Substrate Binding Domain Of DNAk, Chain A, domain 1"/>
    <property type="match status" value="1"/>
</dbReference>
<comment type="induction">
    <text evidence="8">By stress conditions e.g. heat shock.</text>
</comment>
<feature type="coiled-coil region" evidence="10">
    <location>
        <begin position="569"/>
        <end position="596"/>
    </location>
</feature>
<evidence type="ECO:0000256" key="10">
    <source>
        <dbReference type="SAM" id="Coils"/>
    </source>
</evidence>
<evidence type="ECO:0000256" key="2">
    <source>
        <dbReference type="ARBA" id="ARBA00014415"/>
    </source>
</evidence>
<dbReference type="PROSITE" id="PS00329">
    <property type="entry name" value="HSP70_2"/>
    <property type="match status" value="1"/>
</dbReference>
<dbReference type="FunFam" id="2.60.34.10:FF:000014">
    <property type="entry name" value="Chaperone protein DnaK HSP70"/>
    <property type="match status" value="1"/>
</dbReference>
<accession>A0A1L4CY25</accession>
<protein>
    <recommendedName>
        <fullName evidence="2 8">Chaperone protein DnaK</fullName>
    </recommendedName>
    <alternativeName>
        <fullName evidence="8">HSP70</fullName>
    </alternativeName>
    <alternativeName>
        <fullName evidence="8">Heat shock 70 kDa protein</fullName>
    </alternativeName>
    <alternativeName>
        <fullName evidence="8">Heat shock protein 70</fullName>
    </alternativeName>
</protein>
<dbReference type="GO" id="GO:0005524">
    <property type="term" value="F:ATP binding"/>
    <property type="evidence" value="ECO:0007669"/>
    <property type="project" value="UniProtKB-UniRule"/>
</dbReference>
<dbReference type="InterPro" id="IPR013126">
    <property type="entry name" value="Hsp_70_fam"/>
</dbReference>
<dbReference type="OrthoDB" id="5287486at2"/>
<evidence type="ECO:0000256" key="8">
    <source>
        <dbReference type="HAMAP-Rule" id="MF_00332"/>
    </source>
</evidence>
<name>A0A1L4CY25_9BACT</name>
<dbReference type="InterPro" id="IPR012725">
    <property type="entry name" value="Chaperone_DnaK"/>
</dbReference>
<dbReference type="HAMAP" id="MF_00332">
    <property type="entry name" value="DnaK"/>
    <property type="match status" value="1"/>
</dbReference>
<dbReference type="InterPro" id="IPR029047">
    <property type="entry name" value="HSP70_peptide-bd_sf"/>
</dbReference>
<feature type="compositionally biased region" description="Polar residues" evidence="11">
    <location>
        <begin position="611"/>
        <end position="620"/>
    </location>
</feature>
<dbReference type="STRING" id="1915309.AXG55_02485"/>
<keyword evidence="5 8" id="KW-0067">ATP-binding</keyword>
<dbReference type="Gene3D" id="1.20.1270.10">
    <property type="match status" value="1"/>
</dbReference>
<dbReference type="AlphaFoldDB" id="A0A1L4CY25"/>
<evidence type="ECO:0000256" key="9">
    <source>
        <dbReference type="RuleBase" id="RU003322"/>
    </source>
</evidence>
<dbReference type="Pfam" id="PF00012">
    <property type="entry name" value="HSP70"/>
    <property type="match status" value="1"/>
</dbReference>
<feature type="region of interest" description="Disordered" evidence="11">
    <location>
        <begin position="597"/>
        <end position="635"/>
    </location>
</feature>
<comment type="similarity">
    <text evidence="1 8 9">Belongs to the heat shock protein 70 family.</text>
</comment>
<keyword evidence="10" id="KW-0175">Coiled coil</keyword>
<dbReference type="NCBIfam" id="TIGR02350">
    <property type="entry name" value="prok_dnaK"/>
    <property type="match status" value="1"/>
</dbReference>
<evidence type="ECO:0000313" key="12">
    <source>
        <dbReference type="EMBL" id="APJ02845.1"/>
    </source>
</evidence>
<dbReference type="PRINTS" id="PR00301">
    <property type="entry name" value="HEATSHOCK70"/>
</dbReference>
<evidence type="ECO:0000256" key="11">
    <source>
        <dbReference type="SAM" id="MobiDB-lite"/>
    </source>
</evidence>
<dbReference type="FunFam" id="3.30.420.40:FF:000004">
    <property type="entry name" value="Molecular chaperone DnaK"/>
    <property type="match status" value="1"/>
</dbReference>
<keyword evidence="13" id="KW-1185">Reference proteome</keyword>
<dbReference type="PANTHER" id="PTHR19375">
    <property type="entry name" value="HEAT SHOCK PROTEIN 70KDA"/>
    <property type="match status" value="1"/>
</dbReference>
<dbReference type="FunFam" id="1.20.1270.10:FF:000001">
    <property type="entry name" value="Molecular chaperone DnaK"/>
    <property type="match status" value="1"/>
</dbReference>
<dbReference type="Gene3D" id="3.90.640.10">
    <property type="entry name" value="Actin, Chain A, domain 4"/>
    <property type="match status" value="1"/>
</dbReference>
<dbReference type="PROSITE" id="PS01036">
    <property type="entry name" value="HSP70_3"/>
    <property type="match status" value="1"/>
</dbReference>
<gene>
    <name evidence="8" type="primary">dnaK</name>
    <name evidence="12" type="ORF">AXG55_02485</name>
</gene>
<dbReference type="KEGG" id="saqi:AXG55_02485"/>
<comment type="function">
    <text evidence="8">Acts as a chaperone.</text>
</comment>
<reference evidence="12 13" key="1">
    <citation type="submission" date="2016-10" db="EMBL/GenBank/DDBJ databases">
        <title>Silvanigrella aquatica sp. nov., isolated from a freshwater lake located in the Black Forest, Germany, description of Silvanigrellaceae fam. nov., Silvanigrellales ord. nov., reclassification of the order Bdellovibrionales in the class Oligoflexia, reclassification of the families Bacteriovoracaceae and Halobacteriovoraceae in the new order Bacteriovoracales ord. nov., and reclassification of the family Pseudobacteriovoracaceae in the order Oligoflexiales.</title>
        <authorList>
            <person name="Hahn M.W."/>
            <person name="Schmidt J."/>
            <person name="Koll U."/>
            <person name="Rohde M."/>
            <person name="Verbag S."/>
            <person name="Pitt A."/>
            <person name="Nakai R."/>
            <person name="Naganuma T."/>
            <person name="Lang E."/>
        </authorList>
    </citation>
    <scope>NUCLEOTIDE SEQUENCE [LARGE SCALE GENOMIC DNA]</scope>
    <source>
        <strain evidence="12 13">MWH-Nonnen-W8red</strain>
    </source>
</reference>
<dbReference type="InterPro" id="IPR029048">
    <property type="entry name" value="HSP70_C_sf"/>
</dbReference>
<dbReference type="SUPFAM" id="SSF100934">
    <property type="entry name" value="Heat shock protein 70kD (HSP70), C-terminal subdomain"/>
    <property type="match status" value="1"/>
</dbReference>
<keyword evidence="4 8" id="KW-0547">Nucleotide-binding</keyword>
<evidence type="ECO:0000256" key="4">
    <source>
        <dbReference type="ARBA" id="ARBA00022741"/>
    </source>
</evidence>
<dbReference type="FunFam" id="3.90.640.10:FF:000003">
    <property type="entry name" value="Molecular chaperone DnaK"/>
    <property type="match status" value="1"/>
</dbReference>
<dbReference type="InterPro" id="IPR043129">
    <property type="entry name" value="ATPase_NBD"/>
</dbReference>
<dbReference type="NCBIfam" id="NF001413">
    <property type="entry name" value="PRK00290.1"/>
    <property type="match status" value="1"/>
</dbReference>
<dbReference type="GO" id="GO:0051082">
    <property type="term" value="F:unfolded protein binding"/>
    <property type="evidence" value="ECO:0007669"/>
    <property type="project" value="InterPro"/>
</dbReference>
<keyword evidence="3 8" id="KW-0597">Phosphoprotein</keyword>
<dbReference type="SUPFAM" id="SSF100920">
    <property type="entry name" value="Heat shock protein 70kD (HSP70), peptide-binding domain"/>
    <property type="match status" value="1"/>
</dbReference>
<dbReference type="InterPro" id="IPR018181">
    <property type="entry name" value="Heat_shock_70_CS"/>
</dbReference>
<evidence type="ECO:0000256" key="5">
    <source>
        <dbReference type="ARBA" id="ARBA00022840"/>
    </source>
</evidence>
<dbReference type="NCBIfam" id="NF003520">
    <property type="entry name" value="PRK05183.1"/>
    <property type="match status" value="1"/>
</dbReference>
<dbReference type="EMBL" id="CP017834">
    <property type="protein sequence ID" value="APJ02845.1"/>
    <property type="molecule type" value="Genomic_DNA"/>
</dbReference>